<organism evidence="1 2">
    <name type="scientific">Cichorium intybus</name>
    <name type="common">Chicory</name>
    <dbReference type="NCBI Taxonomy" id="13427"/>
    <lineage>
        <taxon>Eukaryota</taxon>
        <taxon>Viridiplantae</taxon>
        <taxon>Streptophyta</taxon>
        <taxon>Embryophyta</taxon>
        <taxon>Tracheophyta</taxon>
        <taxon>Spermatophyta</taxon>
        <taxon>Magnoliopsida</taxon>
        <taxon>eudicotyledons</taxon>
        <taxon>Gunneridae</taxon>
        <taxon>Pentapetalae</taxon>
        <taxon>asterids</taxon>
        <taxon>campanulids</taxon>
        <taxon>Asterales</taxon>
        <taxon>Asteraceae</taxon>
        <taxon>Cichorioideae</taxon>
        <taxon>Cichorieae</taxon>
        <taxon>Cichoriinae</taxon>
        <taxon>Cichorium</taxon>
    </lineage>
</organism>
<keyword evidence="2" id="KW-1185">Reference proteome</keyword>
<reference evidence="2" key="1">
    <citation type="journal article" date="2022" name="Mol. Ecol. Resour.">
        <title>The genomes of chicory, endive, great burdock and yacon provide insights into Asteraceae palaeo-polyploidization history and plant inulin production.</title>
        <authorList>
            <person name="Fan W."/>
            <person name="Wang S."/>
            <person name="Wang H."/>
            <person name="Wang A."/>
            <person name="Jiang F."/>
            <person name="Liu H."/>
            <person name="Zhao H."/>
            <person name="Xu D."/>
            <person name="Zhang Y."/>
        </authorList>
    </citation>
    <scope>NUCLEOTIDE SEQUENCE [LARGE SCALE GENOMIC DNA]</scope>
    <source>
        <strain evidence="2">cv. Punajuju</strain>
    </source>
</reference>
<proteinExistence type="predicted"/>
<sequence>MEFADLNDKDILVFQFYNMEKLLSKRMIPMAFVLMNSSERKRNSAEEIKGPIVNHRLRFGFSFQVQLVQTCLILIDFDSVMLNSGIVATVSELHVVRLRYGWNGPIRFCIGCSIGKFKSSKITAKLIKYESVIHEFDPYFNYRVTQVHGLWFVVRVWDTQNFLKSGKSMFHHLLFPVTALAPPERACLRSNEDFLKLSF</sequence>
<accession>A0ACB9BNM9</accession>
<evidence type="ECO:0000313" key="1">
    <source>
        <dbReference type="EMBL" id="KAI3723599.1"/>
    </source>
</evidence>
<comment type="caution">
    <text evidence="1">The sequence shown here is derived from an EMBL/GenBank/DDBJ whole genome shotgun (WGS) entry which is preliminary data.</text>
</comment>
<gene>
    <name evidence="1" type="ORF">L2E82_35323</name>
</gene>
<evidence type="ECO:0000313" key="2">
    <source>
        <dbReference type="Proteomes" id="UP001055811"/>
    </source>
</evidence>
<dbReference type="EMBL" id="CM042014">
    <property type="protein sequence ID" value="KAI3723599.1"/>
    <property type="molecule type" value="Genomic_DNA"/>
</dbReference>
<name>A0ACB9BNM9_CICIN</name>
<reference evidence="1 2" key="2">
    <citation type="journal article" date="2022" name="Mol. Ecol. Resour.">
        <title>The genomes of chicory, endive, great burdock and yacon provide insights into Asteraceae paleo-polyploidization history and plant inulin production.</title>
        <authorList>
            <person name="Fan W."/>
            <person name="Wang S."/>
            <person name="Wang H."/>
            <person name="Wang A."/>
            <person name="Jiang F."/>
            <person name="Liu H."/>
            <person name="Zhao H."/>
            <person name="Xu D."/>
            <person name="Zhang Y."/>
        </authorList>
    </citation>
    <scope>NUCLEOTIDE SEQUENCE [LARGE SCALE GENOMIC DNA]</scope>
    <source>
        <strain evidence="2">cv. Punajuju</strain>
        <tissue evidence="1">Leaves</tissue>
    </source>
</reference>
<protein>
    <submittedName>
        <fullName evidence="1">Uncharacterized protein</fullName>
    </submittedName>
</protein>
<dbReference type="Proteomes" id="UP001055811">
    <property type="component" value="Linkage Group LG06"/>
</dbReference>